<reference evidence="1 2" key="1">
    <citation type="submission" date="2012-01" db="EMBL/GenBank/DDBJ databases">
        <title>Improved High-Quality Draft sequence of Metallosphaera yellowstonensis MK1.</title>
        <authorList>
            <consortium name="US DOE Joint Genome Institute"/>
            <person name="Lucas S."/>
            <person name="Han J."/>
            <person name="Cheng J.-F."/>
            <person name="Goodwin L."/>
            <person name="Pitluck S."/>
            <person name="Peters L."/>
            <person name="Teshima H."/>
            <person name="Detter J.C."/>
            <person name="Han C."/>
            <person name="Tapia R."/>
            <person name="Land M."/>
            <person name="Hauser L."/>
            <person name="Kyrpides N."/>
            <person name="Kozubal M."/>
            <person name="Macur R.E."/>
            <person name="Jay Z."/>
            <person name="Inskeep W."/>
            <person name="Woyke T."/>
        </authorList>
    </citation>
    <scope>NUCLEOTIDE SEQUENCE [LARGE SCALE GENOMIC DNA]</scope>
    <source>
        <strain evidence="1 2">MK1</strain>
    </source>
</reference>
<sequence>MTYDFVRKDVIRRVNWVEGLVEVVSPLTVDPKSPP</sequence>
<evidence type="ECO:0000313" key="2">
    <source>
        <dbReference type="Proteomes" id="UP000003980"/>
    </source>
</evidence>
<accession>H2C557</accession>
<name>H2C557_9CREN</name>
<protein>
    <submittedName>
        <fullName evidence="1">Uncharacterized protein</fullName>
    </submittedName>
</protein>
<gene>
    <name evidence="1" type="ORF">MetMK1DRAFT_00016800</name>
</gene>
<proteinExistence type="predicted"/>
<keyword evidence="2" id="KW-1185">Reference proteome</keyword>
<dbReference type="AlphaFoldDB" id="H2C557"/>
<evidence type="ECO:0000313" key="1">
    <source>
        <dbReference type="EMBL" id="EHP69654.1"/>
    </source>
</evidence>
<dbReference type="HOGENOM" id="CLU_3362587_0_0_2"/>
<organism evidence="1 2">
    <name type="scientific">Metallosphaera yellowstonensis MK1</name>
    <dbReference type="NCBI Taxonomy" id="671065"/>
    <lineage>
        <taxon>Archaea</taxon>
        <taxon>Thermoproteota</taxon>
        <taxon>Thermoprotei</taxon>
        <taxon>Sulfolobales</taxon>
        <taxon>Sulfolobaceae</taxon>
        <taxon>Metallosphaera</taxon>
    </lineage>
</organism>
<dbReference type="Proteomes" id="UP000003980">
    <property type="component" value="Unassembled WGS sequence"/>
</dbReference>
<dbReference type="EMBL" id="JH597765">
    <property type="protein sequence ID" value="EHP69654.1"/>
    <property type="molecule type" value="Genomic_DNA"/>
</dbReference>